<sequence>MVAGDNHNHTQGGSELKFRLTKEEKSWAFYDWANSAYSIIITTAVFPLFYKAAATNAGVSATDSTAYLGYTISIFTFILALLAPVLGTIADYRGMKKKFFTAFFILGTGATAALAFIPSDNWLMLLVVYTFAALGSTGANVFYDSFLTDVSTSERMNRVSAFGYGIGYIGSTIPFILSITIILLSQSGVLPLSVTNASRAAFLITAVWWLLFSVPMFRHVHQIHFIEPEPKPVVQAFKRLGNTFREIRKYRGLFLFLLAYFFYIDGVGTIISMSTAYGSDLGIDTNSLLIVLFVTQVIAAPFAVIYGRLADRYGTKQILYVGIAVYTFVCIYAYSMDSVADFWVLAMLVGTSQGGIQALSRSYFGRLVPKENSNEFFGFYNIFGKFASIMGPLLVGVTAQMTGNTNAGVFSLVILFIIGGIILYFVPNPSRYEPVPETP</sequence>
<proteinExistence type="predicted"/>
<feature type="transmembrane region" description="Helical" evidence="6">
    <location>
        <begin position="27"/>
        <end position="50"/>
    </location>
</feature>
<dbReference type="Gene3D" id="1.20.1250.20">
    <property type="entry name" value="MFS general substrate transporter like domains"/>
    <property type="match status" value="2"/>
</dbReference>
<feature type="transmembrane region" description="Helical" evidence="6">
    <location>
        <begin position="407"/>
        <end position="426"/>
    </location>
</feature>
<gene>
    <name evidence="8" type="ORF">EJA12_09745</name>
</gene>
<feature type="transmembrane region" description="Helical" evidence="6">
    <location>
        <begin position="70"/>
        <end position="92"/>
    </location>
</feature>
<evidence type="ECO:0000256" key="1">
    <source>
        <dbReference type="ARBA" id="ARBA00004651"/>
    </source>
</evidence>
<feature type="transmembrane region" description="Helical" evidence="6">
    <location>
        <begin position="197"/>
        <end position="217"/>
    </location>
</feature>
<dbReference type="InterPro" id="IPR036259">
    <property type="entry name" value="MFS_trans_sf"/>
</dbReference>
<feature type="transmembrane region" description="Helical" evidence="6">
    <location>
        <begin position="253"/>
        <end position="276"/>
    </location>
</feature>
<comment type="caution">
    <text evidence="8">The sequence shown here is derived from an EMBL/GenBank/DDBJ whole genome shotgun (WGS) entry which is preliminary data.</text>
</comment>
<evidence type="ECO:0000256" key="2">
    <source>
        <dbReference type="ARBA" id="ARBA00022448"/>
    </source>
</evidence>
<dbReference type="PANTHER" id="PTHR23519">
    <property type="entry name" value="AUTOPHAGY-RELATED PROTEIN 22"/>
    <property type="match status" value="1"/>
</dbReference>
<feature type="transmembrane region" description="Helical" evidence="6">
    <location>
        <begin position="318"/>
        <end position="336"/>
    </location>
</feature>
<evidence type="ECO:0000256" key="5">
    <source>
        <dbReference type="ARBA" id="ARBA00023136"/>
    </source>
</evidence>
<evidence type="ECO:0000256" key="6">
    <source>
        <dbReference type="SAM" id="Phobius"/>
    </source>
</evidence>
<dbReference type="CDD" id="cd17482">
    <property type="entry name" value="MFS_YxiO_like"/>
    <property type="match status" value="1"/>
</dbReference>
<evidence type="ECO:0000259" key="7">
    <source>
        <dbReference type="PROSITE" id="PS50850"/>
    </source>
</evidence>
<feature type="transmembrane region" description="Helical" evidence="6">
    <location>
        <begin position="164"/>
        <end position="185"/>
    </location>
</feature>
<name>A0ABX9ZC89_9BACL</name>
<feature type="domain" description="Major facilitator superfamily (MFS) profile" evidence="7">
    <location>
        <begin position="252"/>
        <end position="439"/>
    </location>
</feature>
<dbReference type="PANTHER" id="PTHR23519:SF1">
    <property type="entry name" value="AUTOPHAGY-RELATED PROTEIN 22"/>
    <property type="match status" value="1"/>
</dbReference>
<evidence type="ECO:0000313" key="9">
    <source>
        <dbReference type="Proteomes" id="UP000272481"/>
    </source>
</evidence>
<protein>
    <submittedName>
        <fullName evidence="8">MFS transporter</fullName>
    </submittedName>
</protein>
<keyword evidence="4 6" id="KW-1133">Transmembrane helix</keyword>
<organism evidence="8 9">
    <name type="scientific">Bhargavaea beijingensis</name>
    <dbReference type="NCBI Taxonomy" id="426756"/>
    <lineage>
        <taxon>Bacteria</taxon>
        <taxon>Bacillati</taxon>
        <taxon>Bacillota</taxon>
        <taxon>Bacilli</taxon>
        <taxon>Bacillales</taxon>
        <taxon>Caryophanaceae</taxon>
        <taxon>Bhargavaea</taxon>
    </lineage>
</organism>
<dbReference type="PROSITE" id="PS50850">
    <property type="entry name" value="MFS"/>
    <property type="match status" value="1"/>
</dbReference>
<dbReference type="Pfam" id="PF11700">
    <property type="entry name" value="ATG22"/>
    <property type="match status" value="1"/>
</dbReference>
<keyword evidence="5 6" id="KW-0472">Membrane</keyword>
<feature type="transmembrane region" description="Helical" evidence="6">
    <location>
        <begin position="288"/>
        <end position="306"/>
    </location>
</feature>
<dbReference type="EMBL" id="RWGW01000013">
    <property type="protein sequence ID" value="RSK30990.1"/>
    <property type="molecule type" value="Genomic_DNA"/>
</dbReference>
<feature type="transmembrane region" description="Helical" evidence="6">
    <location>
        <begin position="123"/>
        <end position="143"/>
    </location>
</feature>
<keyword evidence="2" id="KW-0813">Transport</keyword>
<keyword evidence="9" id="KW-1185">Reference proteome</keyword>
<feature type="transmembrane region" description="Helical" evidence="6">
    <location>
        <begin position="376"/>
        <end position="395"/>
    </location>
</feature>
<dbReference type="InterPro" id="IPR020846">
    <property type="entry name" value="MFS_dom"/>
</dbReference>
<dbReference type="InterPro" id="IPR050495">
    <property type="entry name" value="ATG22/LtaA_families"/>
</dbReference>
<dbReference type="InterPro" id="IPR024671">
    <property type="entry name" value="Atg22-like"/>
</dbReference>
<evidence type="ECO:0000313" key="8">
    <source>
        <dbReference type="EMBL" id="RSK30990.1"/>
    </source>
</evidence>
<feature type="transmembrane region" description="Helical" evidence="6">
    <location>
        <begin position="99"/>
        <end position="117"/>
    </location>
</feature>
<dbReference type="Proteomes" id="UP000272481">
    <property type="component" value="Unassembled WGS sequence"/>
</dbReference>
<dbReference type="SUPFAM" id="SSF103473">
    <property type="entry name" value="MFS general substrate transporter"/>
    <property type="match status" value="1"/>
</dbReference>
<comment type="subcellular location">
    <subcellularLocation>
        <location evidence="1">Cell membrane</location>
        <topology evidence="1">Multi-pass membrane protein</topology>
    </subcellularLocation>
</comment>
<reference evidence="8 9" key="1">
    <citation type="submission" date="2018-12" db="EMBL/GenBank/DDBJ databases">
        <title>Comparitive functional genomics of dry heat resistant strains isolated from the viking spacecraft.</title>
        <authorList>
            <person name="Seuylemezian A."/>
            <person name="Vaishampayan P."/>
        </authorList>
    </citation>
    <scope>NUCLEOTIDE SEQUENCE [LARGE SCALE GENOMIC DNA]</scope>
    <source>
        <strain evidence="8 9">M6-11</strain>
    </source>
</reference>
<evidence type="ECO:0000256" key="4">
    <source>
        <dbReference type="ARBA" id="ARBA00022989"/>
    </source>
</evidence>
<evidence type="ECO:0000256" key="3">
    <source>
        <dbReference type="ARBA" id="ARBA00022692"/>
    </source>
</evidence>
<keyword evidence="3 6" id="KW-0812">Transmembrane</keyword>
<accession>A0ABX9ZC89</accession>